<keyword evidence="1" id="KW-0732">Signal</keyword>
<evidence type="ECO:0000313" key="2">
    <source>
        <dbReference type="EMBL" id="ELQ43478.1"/>
    </source>
</evidence>
<reference evidence="2" key="1">
    <citation type="journal article" date="2012" name="PLoS Genet.">
        <title>Comparative analysis of the genomes of two field isolates of the rice blast fungus Magnaporthe oryzae.</title>
        <authorList>
            <person name="Xue M."/>
            <person name="Yang J."/>
            <person name="Li Z."/>
            <person name="Hu S."/>
            <person name="Yao N."/>
            <person name="Dean R.A."/>
            <person name="Zhao W."/>
            <person name="Shen M."/>
            <person name="Zhang H."/>
            <person name="Li C."/>
            <person name="Liu L."/>
            <person name="Cao L."/>
            <person name="Xu X."/>
            <person name="Xing Y."/>
            <person name="Hsiang T."/>
            <person name="Zhang Z."/>
            <person name="Xu J.R."/>
            <person name="Peng Y.L."/>
        </authorList>
    </citation>
    <scope>NUCLEOTIDE SEQUENCE</scope>
    <source>
        <strain evidence="2">Y34</strain>
    </source>
</reference>
<evidence type="ECO:0000256" key="1">
    <source>
        <dbReference type="SAM" id="SignalP"/>
    </source>
</evidence>
<feature type="signal peptide" evidence="1">
    <location>
        <begin position="1"/>
        <end position="19"/>
    </location>
</feature>
<organism evidence="2">
    <name type="scientific">Pyricularia oryzae (strain Y34)</name>
    <name type="common">Rice blast fungus</name>
    <name type="synonym">Magnaporthe oryzae</name>
    <dbReference type="NCBI Taxonomy" id="1143189"/>
    <lineage>
        <taxon>Eukaryota</taxon>
        <taxon>Fungi</taxon>
        <taxon>Dikarya</taxon>
        <taxon>Ascomycota</taxon>
        <taxon>Pezizomycotina</taxon>
        <taxon>Sordariomycetes</taxon>
        <taxon>Sordariomycetidae</taxon>
        <taxon>Magnaporthales</taxon>
        <taxon>Pyriculariaceae</taxon>
        <taxon>Pyricularia</taxon>
    </lineage>
</organism>
<name>A0AA97PQZ2_PYRO3</name>
<dbReference type="AlphaFoldDB" id="A0AA97PQZ2"/>
<gene>
    <name evidence="2" type="ORF">OOU_Y34scaffold00149g5</name>
</gene>
<sequence>MIFKTAALLVISLALPASATWPPSPATQAGESKKYKVFYGEPGKHPLGTVLCDEGEKATIRWNSVEHRATHTIVDGGAIYFKVENGQPISIWFTGRSPGKYKLTANEVS</sequence>
<dbReference type="Proteomes" id="UP000011086">
    <property type="component" value="Unassembled WGS sequence"/>
</dbReference>
<feature type="chain" id="PRO_5041716239" evidence="1">
    <location>
        <begin position="20"/>
        <end position="109"/>
    </location>
</feature>
<proteinExistence type="predicted"/>
<accession>A0AA97PQZ2</accession>
<dbReference type="EMBL" id="JH793959">
    <property type="protein sequence ID" value="ELQ43478.1"/>
    <property type="molecule type" value="Genomic_DNA"/>
</dbReference>
<protein>
    <submittedName>
        <fullName evidence="2">Uncharacterized protein</fullName>
    </submittedName>
</protein>